<dbReference type="Proteomes" id="UP000680132">
    <property type="component" value="Unassembled WGS sequence"/>
</dbReference>
<feature type="transmembrane region" description="Helical" evidence="1">
    <location>
        <begin position="175"/>
        <end position="196"/>
    </location>
</feature>
<keyword evidence="1" id="KW-0472">Membrane</keyword>
<keyword evidence="3" id="KW-1185">Reference proteome</keyword>
<evidence type="ECO:0000313" key="3">
    <source>
        <dbReference type="Proteomes" id="UP000680132"/>
    </source>
</evidence>
<sequence length="203" mass="21653">MSEVFEFDQAVDRIGEEAAFLALGPHAQAARYLAEAHRMLADVRTVMHRLDAGGNDPMLKPSAQRRMRALAVDVARAGLIDARQVSVTAGRLTTQVLAPEAIRGRNIKGALVGPLRDGVTKATTWGVEKWTGSPLVAAMLPSTTAATQATSKAELVARKGQVPARRLDRRTVRRWRAVGLTSGIAAGGGLAAYGAWSLLALFF</sequence>
<accession>A0A939QIV9</accession>
<name>A0A939QIV9_9MICO</name>
<organism evidence="2 3">
    <name type="scientific">Microbacterium stercoris</name>
    <dbReference type="NCBI Taxonomy" id="2820289"/>
    <lineage>
        <taxon>Bacteria</taxon>
        <taxon>Bacillati</taxon>
        <taxon>Actinomycetota</taxon>
        <taxon>Actinomycetes</taxon>
        <taxon>Micrococcales</taxon>
        <taxon>Microbacteriaceae</taxon>
        <taxon>Microbacterium</taxon>
    </lineage>
</organism>
<evidence type="ECO:0000256" key="1">
    <source>
        <dbReference type="SAM" id="Phobius"/>
    </source>
</evidence>
<evidence type="ECO:0000313" key="2">
    <source>
        <dbReference type="EMBL" id="MBO3663678.1"/>
    </source>
</evidence>
<dbReference type="RefSeq" id="WP_208503004.1">
    <property type="nucleotide sequence ID" value="NZ_JAGFOA010000003.1"/>
</dbReference>
<dbReference type="EMBL" id="JAGFOA010000003">
    <property type="protein sequence ID" value="MBO3663678.1"/>
    <property type="molecule type" value="Genomic_DNA"/>
</dbReference>
<reference evidence="2" key="1">
    <citation type="submission" date="2021-03" db="EMBL/GenBank/DDBJ databases">
        <title>Microbacterium sp. nov., a novel actinobacterium isolated from cow dung.</title>
        <authorList>
            <person name="Zhang L."/>
        </authorList>
    </citation>
    <scope>NUCLEOTIDE SEQUENCE</scope>
    <source>
        <strain evidence="2">NEAU-LLB</strain>
    </source>
</reference>
<proteinExistence type="predicted"/>
<dbReference type="AlphaFoldDB" id="A0A939QIV9"/>
<comment type="caution">
    <text evidence="2">The sequence shown here is derived from an EMBL/GenBank/DDBJ whole genome shotgun (WGS) entry which is preliminary data.</text>
</comment>
<gene>
    <name evidence="2" type="ORF">J5V96_09135</name>
</gene>
<keyword evidence="1" id="KW-0812">Transmembrane</keyword>
<protein>
    <submittedName>
        <fullName evidence="2">Uncharacterized protein</fullName>
    </submittedName>
</protein>
<keyword evidence="1" id="KW-1133">Transmembrane helix</keyword>